<accession>A0A1I7DBA0</accession>
<protein>
    <submittedName>
        <fullName evidence="1">Antitoxin of type II TA system, VapB</fullName>
    </submittedName>
</protein>
<sequence>MKITLELPAELLNELMVLTGATSKSQLVRETLEEHIKLIKRKRLLTMKGSIDLENLL</sequence>
<dbReference type="Proteomes" id="UP000199673">
    <property type="component" value="Unassembled WGS sequence"/>
</dbReference>
<name>A0A1I7DBA0_9BACT</name>
<keyword evidence="2" id="KW-1185">Reference proteome</keyword>
<dbReference type="EMBL" id="FPBF01000006">
    <property type="protein sequence ID" value="SFU09002.1"/>
    <property type="molecule type" value="Genomic_DNA"/>
</dbReference>
<evidence type="ECO:0000313" key="2">
    <source>
        <dbReference type="Proteomes" id="UP000199673"/>
    </source>
</evidence>
<dbReference type="AlphaFoldDB" id="A0A1I7DBA0"/>
<reference evidence="2" key="1">
    <citation type="submission" date="2016-10" db="EMBL/GenBank/DDBJ databases">
        <authorList>
            <person name="Varghese N."/>
            <person name="Submissions S."/>
        </authorList>
    </citation>
    <scope>NUCLEOTIDE SEQUENCE [LARGE SCALE GENOMIC DNA]</scope>
    <source>
        <strain evidence="2">DSM 23445</strain>
    </source>
</reference>
<organism evidence="1 2">
    <name type="scientific">Algoriphagus locisalis</name>
    <dbReference type="NCBI Taxonomy" id="305507"/>
    <lineage>
        <taxon>Bacteria</taxon>
        <taxon>Pseudomonadati</taxon>
        <taxon>Bacteroidota</taxon>
        <taxon>Cytophagia</taxon>
        <taxon>Cytophagales</taxon>
        <taxon>Cyclobacteriaceae</taxon>
        <taxon>Algoriphagus</taxon>
    </lineage>
</organism>
<dbReference type="RefSeq" id="WP_139235935.1">
    <property type="nucleotide sequence ID" value="NZ_FPBF01000006.1"/>
</dbReference>
<gene>
    <name evidence="1" type="ORF">SAMN04489724_3863</name>
</gene>
<dbReference type="Pfam" id="PF09957">
    <property type="entry name" value="VapB_antitoxin"/>
    <property type="match status" value="1"/>
</dbReference>
<dbReference type="STRING" id="305507.SAMN04489724_3863"/>
<proteinExistence type="predicted"/>
<dbReference type="OrthoDB" id="9805830at2"/>
<dbReference type="InterPro" id="IPR019239">
    <property type="entry name" value="VapB_antitoxin"/>
</dbReference>
<evidence type="ECO:0000313" key="1">
    <source>
        <dbReference type="EMBL" id="SFU09002.1"/>
    </source>
</evidence>